<protein>
    <submittedName>
        <fullName evidence="2">Uncharacterized protein</fullName>
    </submittedName>
</protein>
<accession>A0A9W6BLR0</accession>
<dbReference type="AlphaFoldDB" id="A0A9W6BLR0"/>
<dbReference type="EMBL" id="BRXU01000009">
    <property type="protein sequence ID" value="GLC54125.1"/>
    <property type="molecule type" value="Genomic_DNA"/>
</dbReference>
<dbReference type="Proteomes" id="UP001165080">
    <property type="component" value="Unassembled WGS sequence"/>
</dbReference>
<organism evidence="2 3">
    <name type="scientific">Pleodorina starrii</name>
    <dbReference type="NCBI Taxonomy" id="330485"/>
    <lineage>
        <taxon>Eukaryota</taxon>
        <taxon>Viridiplantae</taxon>
        <taxon>Chlorophyta</taxon>
        <taxon>core chlorophytes</taxon>
        <taxon>Chlorophyceae</taxon>
        <taxon>CS clade</taxon>
        <taxon>Chlamydomonadales</taxon>
        <taxon>Volvocaceae</taxon>
        <taxon>Pleodorina</taxon>
    </lineage>
</organism>
<reference evidence="2 3" key="1">
    <citation type="journal article" date="2023" name="Commun. Biol.">
        <title>Reorganization of the ancestral sex-determining regions during the evolution of trioecy in Pleodorina starrii.</title>
        <authorList>
            <person name="Takahashi K."/>
            <person name="Suzuki S."/>
            <person name="Kawai-Toyooka H."/>
            <person name="Yamamoto K."/>
            <person name="Hamaji T."/>
            <person name="Ootsuki R."/>
            <person name="Yamaguchi H."/>
            <person name="Kawachi M."/>
            <person name="Higashiyama T."/>
            <person name="Nozaki H."/>
        </authorList>
    </citation>
    <scope>NUCLEOTIDE SEQUENCE [LARGE SCALE GENOMIC DNA]</scope>
    <source>
        <strain evidence="2 3">NIES-4479</strain>
    </source>
</reference>
<comment type="caution">
    <text evidence="2">The sequence shown here is derived from an EMBL/GenBank/DDBJ whole genome shotgun (WGS) entry which is preliminary data.</text>
</comment>
<feature type="region of interest" description="Disordered" evidence="1">
    <location>
        <begin position="98"/>
        <end position="127"/>
    </location>
</feature>
<sequence>MADGDSQAGPGPRSWAEDIKSYRLTRGSRSYSTIQGAQVPARYCRTNYVPFCDTRHPLFPYNDFIDGRDKVRVDSATAADRFARHGWGDVSLLKEDDVEATSRRRTGSAQHVRGKARPPSPHGTDGRTNLFGVLQMTEPGATDNWIGHPLVHPSAGKRSVQAPVDPKGRRDLFDVIHARAPGVPSDDAWLGNKLIDPAKGRVVPPGPEQSRGRQDLRDVLNMSIMEDPRRLELLQKGADPLGDAWCGHKFIDPAKGRRVLHSSPANMQVLHASTFRPEAFDKDVPPPYCDLPPRQHHYAPPPATDATAAEVIYRVAPPVDDLGRLGKKTFPELPAPNHFDGRRDLYAHMRYRPLTDDEQVKYRRAFDDTGIHGRRVVQVPGSQDPAKGPDMLYWKPDMRVAQFVPHGGLAQEGRLKGAKLRGTTGR</sequence>
<evidence type="ECO:0000313" key="2">
    <source>
        <dbReference type="EMBL" id="GLC54125.1"/>
    </source>
</evidence>
<dbReference type="OrthoDB" id="525699at2759"/>
<evidence type="ECO:0000256" key="1">
    <source>
        <dbReference type="SAM" id="MobiDB-lite"/>
    </source>
</evidence>
<keyword evidence="3" id="KW-1185">Reference proteome</keyword>
<gene>
    <name evidence="2" type="primary">PLEST001619</name>
    <name evidence="2" type="ORF">PLESTB_000826500</name>
</gene>
<proteinExistence type="predicted"/>
<evidence type="ECO:0000313" key="3">
    <source>
        <dbReference type="Proteomes" id="UP001165080"/>
    </source>
</evidence>
<name>A0A9W6BLR0_9CHLO</name>